<feature type="region of interest" description="Disordered" evidence="1">
    <location>
        <begin position="222"/>
        <end position="297"/>
    </location>
</feature>
<feature type="compositionally biased region" description="Polar residues" evidence="1">
    <location>
        <begin position="174"/>
        <end position="189"/>
    </location>
</feature>
<feature type="compositionally biased region" description="Basic and acidic residues" evidence="1">
    <location>
        <begin position="250"/>
        <end position="266"/>
    </location>
</feature>
<reference evidence="2 3" key="1">
    <citation type="submission" date="2024-04" db="EMBL/GenBank/DDBJ databases">
        <title>Tritrichomonas musculus Genome.</title>
        <authorList>
            <person name="Alves-Ferreira E."/>
            <person name="Grigg M."/>
            <person name="Lorenzi H."/>
            <person name="Galac M."/>
        </authorList>
    </citation>
    <scope>NUCLEOTIDE SEQUENCE [LARGE SCALE GENOMIC DNA]</scope>
    <source>
        <strain evidence="2 3">EAF2021</strain>
    </source>
</reference>
<comment type="caution">
    <text evidence="2">The sequence shown here is derived from an EMBL/GenBank/DDBJ whole genome shotgun (WGS) entry which is preliminary data.</text>
</comment>
<feature type="compositionally biased region" description="Low complexity" evidence="1">
    <location>
        <begin position="283"/>
        <end position="297"/>
    </location>
</feature>
<gene>
    <name evidence="2" type="ORF">M9Y10_002810</name>
</gene>
<organism evidence="2 3">
    <name type="scientific">Tritrichomonas musculus</name>
    <dbReference type="NCBI Taxonomy" id="1915356"/>
    <lineage>
        <taxon>Eukaryota</taxon>
        <taxon>Metamonada</taxon>
        <taxon>Parabasalia</taxon>
        <taxon>Tritrichomonadida</taxon>
        <taxon>Tritrichomonadidae</taxon>
        <taxon>Tritrichomonas</taxon>
    </lineage>
</organism>
<accession>A0ABR2LBQ5</accession>
<feature type="compositionally biased region" description="Low complexity" evidence="1">
    <location>
        <begin position="325"/>
        <end position="336"/>
    </location>
</feature>
<feature type="compositionally biased region" description="Polar residues" evidence="1">
    <location>
        <begin position="8"/>
        <end position="34"/>
    </location>
</feature>
<feature type="compositionally biased region" description="Basic and acidic residues" evidence="1">
    <location>
        <begin position="223"/>
        <end position="242"/>
    </location>
</feature>
<sequence length="434" mass="49914">MKKVTIPSKASSNLQVETPQYSNTVSEEPKNNDQFQENTNYTYEQVVNALSEVSVCAFSPPNDENCWNSRQDLLQVLKTIQILAMKRKQIEDETDSKRAKVIEPLTVRTKGNQALLDEAHARKKFLSKEIELNRQKLEALKQKKADQILQHEHELQEIKQKISDLNKRQKSKIKTSFSQSNVMASTTSSLKEEIPKKKRKSNIQNTSKNLFDEFDEDSIILQDEQKQSKDIKKQDEKDESINHDSTLTNHEIEPKSSEPHRSASEKRHSKSARNSLSIDENTSNNNLHSVQSSLSSSMKIPVKENYEDVQKRMLALYQAKRKSRNSSVSLLSKNLSGIPLNDNDKKAKTKSRMSLDNNNNNKLSRSLTLQSSTPSFKTKNDKHLKPKQNQDMPEPKKKNDNDNQSNEKNKNTTEHPKTTRTRIPKRPRITYTQC</sequence>
<feature type="compositionally biased region" description="Basic residues" evidence="1">
    <location>
        <begin position="418"/>
        <end position="428"/>
    </location>
</feature>
<feature type="compositionally biased region" description="Basic and acidic residues" evidence="1">
    <location>
        <begin position="393"/>
        <end position="417"/>
    </location>
</feature>
<feature type="compositionally biased region" description="Polar residues" evidence="1">
    <location>
        <begin position="272"/>
        <end position="282"/>
    </location>
</feature>
<feature type="compositionally biased region" description="Polar residues" evidence="1">
    <location>
        <begin position="352"/>
        <end position="377"/>
    </location>
</feature>
<protein>
    <submittedName>
        <fullName evidence="2">Uncharacterized protein</fullName>
    </submittedName>
</protein>
<dbReference type="EMBL" id="JAPFFF010000001">
    <property type="protein sequence ID" value="KAK8900483.1"/>
    <property type="molecule type" value="Genomic_DNA"/>
</dbReference>
<keyword evidence="3" id="KW-1185">Reference proteome</keyword>
<feature type="region of interest" description="Disordered" evidence="1">
    <location>
        <begin position="1"/>
        <end position="34"/>
    </location>
</feature>
<evidence type="ECO:0000256" key="1">
    <source>
        <dbReference type="SAM" id="MobiDB-lite"/>
    </source>
</evidence>
<evidence type="ECO:0000313" key="3">
    <source>
        <dbReference type="Proteomes" id="UP001470230"/>
    </source>
</evidence>
<feature type="region of interest" description="Disordered" evidence="1">
    <location>
        <begin position="319"/>
        <end position="434"/>
    </location>
</feature>
<dbReference type="Proteomes" id="UP001470230">
    <property type="component" value="Unassembled WGS sequence"/>
</dbReference>
<name>A0ABR2LBQ5_9EUKA</name>
<proteinExistence type="predicted"/>
<evidence type="ECO:0000313" key="2">
    <source>
        <dbReference type="EMBL" id="KAK8900483.1"/>
    </source>
</evidence>
<feature type="region of interest" description="Disordered" evidence="1">
    <location>
        <begin position="163"/>
        <end position="209"/>
    </location>
</feature>